<organism evidence="3 4">
    <name type="scientific">Paludisphaera mucosa</name>
    <dbReference type="NCBI Taxonomy" id="3030827"/>
    <lineage>
        <taxon>Bacteria</taxon>
        <taxon>Pseudomonadati</taxon>
        <taxon>Planctomycetota</taxon>
        <taxon>Planctomycetia</taxon>
        <taxon>Isosphaerales</taxon>
        <taxon>Isosphaeraceae</taxon>
        <taxon>Paludisphaera</taxon>
    </lineage>
</organism>
<comment type="caution">
    <text evidence="3">The sequence shown here is derived from an EMBL/GenBank/DDBJ whole genome shotgun (WGS) entry which is preliminary data.</text>
</comment>
<feature type="compositionally biased region" description="Low complexity" evidence="1">
    <location>
        <begin position="209"/>
        <end position="224"/>
    </location>
</feature>
<feature type="compositionally biased region" description="Low complexity" evidence="1">
    <location>
        <begin position="124"/>
        <end position="134"/>
    </location>
</feature>
<feature type="compositionally biased region" description="Basic and acidic residues" evidence="1">
    <location>
        <begin position="1"/>
        <end position="21"/>
    </location>
</feature>
<name>A0ABT6FCK2_9BACT</name>
<evidence type="ECO:0000313" key="3">
    <source>
        <dbReference type="EMBL" id="MDG3005319.1"/>
    </source>
</evidence>
<feature type="compositionally biased region" description="Low complexity" evidence="1">
    <location>
        <begin position="87"/>
        <end position="110"/>
    </location>
</feature>
<feature type="compositionally biased region" description="Low complexity" evidence="1">
    <location>
        <begin position="388"/>
        <end position="401"/>
    </location>
</feature>
<sequence>MNETSTQRRAEPWSRVDRTADGPHAPATPPTETGLVRPTSGRFWGLVGLAILTGVTSLVVATISIWLTPVYMAAMVLIFATPRPNRPAGSPATSPTAPASPPDDAATASPEAGAVAGADDGRPEGLAAATAPAEDPAEPPSTKPRKRRGKGKRAAKAAALAEAAAAQPTWIRVGPGKFVRADVQAPTETENETETPAEAETDSQADPEASPTSAPGAFAAAGEAVDPETDAEATPASPYEERPREPSPAPFDGDEAAPPEFDEEYGIAPSALAGSREPEALPDPVSDDEPTPAPEPSSVAGGFAQGEARDEVPAETGVPAEVRSMGAAMPQGAGSPTQTIASPTPGRPAPERSAARSSESAVRSPGLGVLRRVSRIVGRGERVRTSRPRGSSPRPARSGRTTRVRGERRPGRRTRRWDDGRRRRHPRSPPRGA</sequence>
<evidence type="ECO:0000256" key="1">
    <source>
        <dbReference type="SAM" id="MobiDB-lite"/>
    </source>
</evidence>
<feature type="compositionally biased region" description="Basic residues" evidence="1">
    <location>
        <begin position="143"/>
        <end position="155"/>
    </location>
</feature>
<feature type="transmembrane region" description="Helical" evidence="2">
    <location>
        <begin position="43"/>
        <end position="67"/>
    </location>
</feature>
<feature type="region of interest" description="Disordered" evidence="1">
    <location>
        <begin position="181"/>
        <end position="433"/>
    </location>
</feature>
<keyword evidence="4" id="KW-1185">Reference proteome</keyword>
<feature type="region of interest" description="Disordered" evidence="1">
    <location>
        <begin position="85"/>
        <end position="166"/>
    </location>
</feature>
<feature type="compositionally biased region" description="Basic residues" evidence="1">
    <location>
        <begin position="422"/>
        <end position="433"/>
    </location>
</feature>
<gene>
    <name evidence="3" type="ORF">PZE19_16130</name>
</gene>
<accession>A0ABT6FCK2</accession>
<proteinExistence type="predicted"/>
<feature type="compositionally biased region" description="Low complexity" evidence="1">
    <location>
        <begin position="355"/>
        <end position="365"/>
    </location>
</feature>
<keyword evidence="2" id="KW-0812">Transmembrane</keyword>
<dbReference type="RefSeq" id="WP_277861664.1">
    <property type="nucleotide sequence ID" value="NZ_JARRAG010000002.1"/>
</dbReference>
<feature type="region of interest" description="Disordered" evidence="1">
    <location>
        <begin position="1"/>
        <end position="38"/>
    </location>
</feature>
<feature type="compositionally biased region" description="Acidic residues" evidence="1">
    <location>
        <begin position="189"/>
        <end position="205"/>
    </location>
</feature>
<feature type="compositionally biased region" description="Acidic residues" evidence="1">
    <location>
        <begin position="252"/>
        <end position="265"/>
    </location>
</feature>
<reference evidence="3 4" key="1">
    <citation type="submission" date="2023-03" db="EMBL/GenBank/DDBJ databases">
        <title>Paludisphaera mucosa sp. nov. a novel planctomycete from northern fen.</title>
        <authorList>
            <person name="Ivanova A."/>
        </authorList>
    </citation>
    <scope>NUCLEOTIDE SEQUENCE [LARGE SCALE GENOMIC DNA]</scope>
    <source>
        <strain evidence="3 4">Pla2</strain>
    </source>
</reference>
<keyword evidence="2" id="KW-1133">Transmembrane helix</keyword>
<dbReference type="EMBL" id="JARRAG010000002">
    <property type="protein sequence ID" value="MDG3005319.1"/>
    <property type="molecule type" value="Genomic_DNA"/>
</dbReference>
<feature type="compositionally biased region" description="Low complexity" evidence="1">
    <location>
        <begin position="156"/>
        <end position="166"/>
    </location>
</feature>
<evidence type="ECO:0000313" key="4">
    <source>
        <dbReference type="Proteomes" id="UP001216907"/>
    </source>
</evidence>
<dbReference type="Proteomes" id="UP001216907">
    <property type="component" value="Unassembled WGS sequence"/>
</dbReference>
<protein>
    <submittedName>
        <fullName evidence="3">Uncharacterized protein</fullName>
    </submittedName>
</protein>
<keyword evidence="2" id="KW-0472">Membrane</keyword>
<evidence type="ECO:0000256" key="2">
    <source>
        <dbReference type="SAM" id="Phobius"/>
    </source>
</evidence>